<dbReference type="EMBL" id="JACMRX010000005">
    <property type="protein sequence ID" value="KAF7988493.1"/>
    <property type="molecule type" value="Genomic_DNA"/>
</dbReference>
<evidence type="ECO:0000256" key="5">
    <source>
        <dbReference type="ARBA" id="ARBA00023242"/>
    </source>
</evidence>
<dbReference type="GO" id="GO:0006384">
    <property type="term" value="P:transcription initiation at RNA polymerase III promoter"/>
    <property type="evidence" value="ECO:0007669"/>
    <property type="project" value="InterPro"/>
</dbReference>
<evidence type="ECO:0000256" key="3">
    <source>
        <dbReference type="ARBA" id="ARBA00023125"/>
    </source>
</evidence>
<feature type="compositionally biased region" description="Low complexity" evidence="6">
    <location>
        <begin position="1161"/>
        <end position="1173"/>
    </location>
</feature>
<keyword evidence="2" id="KW-0597">Phosphoprotein</keyword>
<evidence type="ECO:0000313" key="11">
    <source>
        <dbReference type="Proteomes" id="UP000639338"/>
    </source>
</evidence>
<keyword evidence="5" id="KW-0539">Nucleus</keyword>
<evidence type="ECO:0000259" key="7">
    <source>
        <dbReference type="Pfam" id="PF04182"/>
    </source>
</evidence>
<feature type="region of interest" description="Disordered" evidence="6">
    <location>
        <begin position="1124"/>
        <end position="1175"/>
    </location>
</feature>
<dbReference type="PANTHER" id="PTHR15180:SF1">
    <property type="entry name" value="GENERAL TRANSCRIPTION FACTOR 3C POLYPEPTIDE 1"/>
    <property type="match status" value="1"/>
</dbReference>
<dbReference type="InterPro" id="IPR056467">
    <property type="entry name" value="eWH_GTF3C1"/>
</dbReference>
<dbReference type="Pfam" id="PF23704">
    <property type="entry name" value="WHD_GTF3C1_N"/>
    <property type="match status" value="1"/>
</dbReference>
<feature type="region of interest" description="Disordered" evidence="6">
    <location>
        <begin position="1759"/>
        <end position="1787"/>
    </location>
</feature>
<organism evidence="10 11">
    <name type="scientific">Aphidius gifuensis</name>
    <name type="common">Parasitoid wasp</name>
    <dbReference type="NCBI Taxonomy" id="684658"/>
    <lineage>
        <taxon>Eukaryota</taxon>
        <taxon>Metazoa</taxon>
        <taxon>Ecdysozoa</taxon>
        <taxon>Arthropoda</taxon>
        <taxon>Hexapoda</taxon>
        <taxon>Insecta</taxon>
        <taxon>Pterygota</taxon>
        <taxon>Neoptera</taxon>
        <taxon>Endopterygota</taxon>
        <taxon>Hymenoptera</taxon>
        <taxon>Apocrita</taxon>
        <taxon>Ichneumonoidea</taxon>
        <taxon>Braconidae</taxon>
        <taxon>Aphidiinae</taxon>
        <taxon>Aphidius</taxon>
    </lineage>
</organism>
<dbReference type="InterPro" id="IPR044210">
    <property type="entry name" value="Tfc3-like"/>
</dbReference>
<reference evidence="10 11" key="1">
    <citation type="submission" date="2020-08" db="EMBL/GenBank/DDBJ databases">
        <title>Aphidius gifuensis genome sequencing and assembly.</title>
        <authorList>
            <person name="Du Z."/>
        </authorList>
    </citation>
    <scope>NUCLEOTIDE SEQUENCE [LARGE SCALE GENOMIC DNA]</scope>
    <source>
        <strain evidence="10">YNYX2018</strain>
        <tissue evidence="10">Adults</tissue>
    </source>
</reference>
<evidence type="ECO:0000256" key="2">
    <source>
        <dbReference type="ARBA" id="ARBA00022553"/>
    </source>
</evidence>
<comment type="subcellular location">
    <subcellularLocation>
        <location evidence="1">Nucleus</location>
    </subcellularLocation>
</comment>
<evidence type="ECO:0000256" key="1">
    <source>
        <dbReference type="ARBA" id="ARBA00004123"/>
    </source>
</evidence>
<dbReference type="GO" id="GO:0000127">
    <property type="term" value="C:transcription factor TFIIIC complex"/>
    <property type="evidence" value="ECO:0007669"/>
    <property type="project" value="InterPro"/>
</dbReference>
<feature type="compositionally biased region" description="Low complexity" evidence="6">
    <location>
        <begin position="1145"/>
        <end position="1154"/>
    </location>
</feature>
<evidence type="ECO:0000259" key="9">
    <source>
        <dbReference type="Pfam" id="PF24101"/>
    </source>
</evidence>
<dbReference type="GO" id="GO:0005634">
    <property type="term" value="C:nucleus"/>
    <property type="evidence" value="ECO:0007669"/>
    <property type="project" value="UniProtKB-SubCell"/>
</dbReference>
<feature type="domain" description="GTF3C1 extended winged-helix" evidence="9">
    <location>
        <begin position="621"/>
        <end position="720"/>
    </location>
</feature>
<feature type="compositionally biased region" description="Polar residues" evidence="6">
    <location>
        <begin position="1126"/>
        <end position="1144"/>
    </location>
</feature>
<evidence type="ECO:0000313" key="10">
    <source>
        <dbReference type="EMBL" id="KAF7988493.1"/>
    </source>
</evidence>
<feature type="region of interest" description="Disordered" evidence="6">
    <location>
        <begin position="1597"/>
        <end position="1642"/>
    </location>
</feature>
<dbReference type="Pfam" id="PF04182">
    <property type="entry name" value="B-block_TFIIIC"/>
    <property type="match status" value="1"/>
</dbReference>
<name>A0A834XLI2_APHGI</name>
<keyword evidence="4" id="KW-0804">Transcription</keyword>
<dbReference type="GO" id="GO:0003677">
    <property type="term" value="F:DNA binding"/>
    <property type="evidence" value="ECO:0007669"/>
    <property type="project" value="UniProtKB-KW"/>
</dbReference>
<dbReference type="InterPro" id="IPR007309">
    <property type="entry name" value="TFIIIC_Bblock-bd"/>
</dbReference>
<accession>A0A834XLI2</accession>
<sequence length="2184" mass="256981">MEIAMDNMIYSASMNLVDIVVDEIALEGMDGITLEALWTRLSIRLDSPLPMSEYFMEQVWEVCISIKDLKFYELPKARTKLVLFNRYNYVDEDLGTIIEPDDVPDDIYKHCPIDDIQNNVRGSCMDYNTRRLLNNNIKNRTLKKTINKYGNKLVIVASQSLRENALMGDFVCPTIDLTIKQYCFLERIGRSRYHGEVTQGKRSLVVLGEDPKTLFYHRKVLTKHKLITKQMHHQKNSFHGTPGSLLHLVRFYVERKPKMIYLAEKIVDLLKTNNSYTIDLQIIKKNIQMDDALRKLMKMTFFKKIVCTINVPYRKLYPNAIEKEWKRKSSDKEKYLYALQLINPNYQVNDLWYNDDTCDDDDYFELDISSQCINRPLLTQANEIVESKIYDGMSQTDLSKIMGLTRLGSRSMFRNLEKIGIVGMYIDDVGRQRTSKYVSRKYEKNSNLSKTYLAEKNKLLEHKRISMSFNNSHSTTPTVDINNQQFCSVFIKTDIDENLNDDINNDDHDINADDDNVNDNNNIEIIEPIKNLNNITFIKRSKLFSHVNKVFKKYKLNRHYKITFKNLAEKFINDKSNDYSMMDELVLRKNLSNHCSVVIKEGILKRYSQGKCNEKLKIPSLSTKKITRKNMISDTLEKYKIIDIIKMMNIIDDKEKYCGTKIDKKSIYRLLEEMEDEKLLKNINITLTSLDKQKIQNKLLICHLSININEALFQLAIEDAQLKFTHPIVCRNTKRRIAYKKNKGSLKVKSTKEINKSTKQFDNDDDDDNYHVSPIELVRDNRAGYKYGIKPKFGRMKMLHLFLYYRIYDNKNINKKILTRKQQINELCQHRNIIIDDKLDKEMSKIYNTDADWKMFIPPLSLEKNSPIGWISMSEIVYFMPLSLCLNIYNPCHIIPDLDDYINHPIRKHYLIKDLSVSLKKTLFDNKYMSSVYESIKLLCYIGLIQFGPHHYKRKDEIEIYVNQKSELINTIDTSPNYYRIDKDKKYPIEKFIFNTMQDVDEYWNRMHYICINTPLGSKIADEGKEIEFEKLIYKPDMIKSIQPVGYNQAKNNDSGILPGDKLGAAGIDSAFFSHRKRNWDCINANNDNQLYQRDMMYHDTYYNIRNTRLSKIRAKPVKFVDLTRQKSGPTNLNASDLNNETTPSSSSSSSSSSLTSKDTNINNNNNNNNNNNKVDKYDEQIIDNIINNNSAIKKKSYSYIRKILPRKKKQRKRVKYDDIDKIALQNMNKLRVDWSPHEDSILLMCKVVMMYLCPNPRSQLITFTAVRDVLRLYSSTISQNKTSRACQRRLLYMLKDPHTLQSVALRVEEIKQNFFITDKYGDIVDKICKLSDHTERDDKCAEVFKELVAYVVKKYYNISRKDVNNDMYKINTIQEFNLIYDLIDSQKLQYLRNKQYDINNIHDIHLSTINSVLYSSMNNSTLTPCDYQFEKIYKQYPEYLLRIAIGKIRSHQMISLKKSYKAVTRKRGNFMPLSSRQYQFSINYNYKFQTKLPYDIYHEIYDFFIKIFNYYNDNNYDNNGIKINSSTNGGMIIGIYEFLKFNNINFNVDIPDHIIALDPNCGERDETFTRISTRYQDILTTLEQLHFERNSVNIKQERQCDDNSNEDIDDDLDDDMNMDMDINTEESDFNDEADKQKRKSRSGSNYKTFTWTFPYVKALLFDENHDDNQDNSTKIHEKRYDNYLNDNLIDSDFIRLQDGTVIEITKNDVDKEKLSQFDEDIYDIFINTRDDEDKKKHSYNDRSTIIKLKALDDNDSIHKRNTSKLNKTTQRKSTKSKDHDDYDEYNGSNKYMDHELIDLTDKNKRKDDQYDVKRRYTRLAMLKMREELTGDLPNSHHAHEYFVVNAFDIFYKLTQIENEKINNPRLVIDDNLKKNILMVNDKLYDEIISDLTEYTLFPTDLLDFDAIKKSLIKHFNINSNYVDNIIDYIEGKREFGATLKDITINFYKLFDNKLYKIISFLTKSKLFLRSGVTETRFIHKKYADPWMIKSDIVKPCPEENINIDDQEKKINDDEEVNNCDMNMEIDEDNNSTASNKEPIIQNIQTSDSTTSEKINVIIRPWIKIDGTINHKVYEKMLGAILSHCTMNPGIFMTQVQDRFSPALQYHHTRELIEVLVKLGCLKLTILQKPPSTLFSNWQYSRLKCPLVSDGSSEFDDEIIIDTTVCSTVRFSSFLRENRDKLQS</sequence>
<feature type="domain" description="General transcription factor 3C polypeptide 1 winged-helix" evidence="8">
    <location>
        <begin position="16"/>
        <end position="165"/>
    </location>
</feature>
<proteinExistence type="predicted"/>
<protein>
    <recommendedName>
        <fullName evidence="12">B-block binding subunit of TFIIIC domain-containing protein</fullName>
    </recommendedName>
</protein>
<evidence type="ECO:0008006" key="12">
    <source>
        <dbReference type="Google" id="ProtNLM"/>
    </source>
</evidence>
<comment type="caution">
    <text evidence="10">The sequence shown here is derived from an EMBL/GenBank/DDBJ whole genome shotgun (WGS) entry which is preliminary data.</text>
</comment>
<evidence type="ECO:0000256" key="6">
    <source>
        <dbReference type="SAM" id="MobiDB-lite"/>
    </source>
</evidence>
<gene>
    <name evidence="10" type="ORF">HCN44_001066</name>
</gene>
<dbReference type="GO" id="GO:0042791">
    <property type="term" value="P:5S class rRNA transcription by RNA polymerase III"/>
    <property type="evidence" value="ECO:0007669"/>
    <property type="project" value="TreeGrafter"/>
</dbReference>
<feature type="domain" description="B-block binding subunit of TFIIIC" evidence="7">
    <location>
        <begin position="180"/>
        <end position="253"/>
    </location>
</feature>
<dbReference type="Pfam" id="PF24101">
    <property type="entry name" value="WHD_GTF3C1"/>
    <property type="match status" value="1"/>
</dbReference>
<evidence type="ECO:0000256" key="4">
    <source>
        <dbReference type="ARBA" id="ARBA00023163"/>
    </source>
</evidence>
<dbReference type="OrthoDB" id="68020at2759"/>
<dbReference type="PANTHER" id="PTHR15180">
    <property type="entry name" value="GENERAL TRANSCRIPTION FACTOR 3C POLYPEPTIDE 1"/>
    <property type="match status" value="1"/>
</dbReference>
<dbReference type="InterPro" id="IPR056428">
    <property type="entry name" value="WH_GTF3C1"/>
</dbReference>
<evidence type="ECO:0000259" key="8">
    <source>
        <dbReference type="Pfam" id="PF23704"/>
    </source>
</evidence>
<dbReference type="Proteomes" id="UP000639338">
    <property type="component" value="Unassembled WGS sequence"/>
</dbReference>
<keyword evidence="11" id="KW-1185">Reference proteome</keyword>
<feature type="compositionally biased region" description="Acidic residues" evidence="6">
    <location>
        <begin position="1604"/>
        <end position="1632"/>
    </location>
</feature>
<keyword evidence="3" id="KW-0238">DNA-binding</keyword>